<organism evidence="2 3">
    <name type="scientific">Polyporus arcularius HHB13444</name>
    <dbReference type="NCBI Taxonomy" id="1314778"/>
    <lineage>
        <taxon>Eukaryota</taxon>
        <taxon>Fungi</taxon>
        <taxon>Dikarya</taxon>
        <taxon>Basidiomycota</taxon>
        <taxon>Agaricomycotina</taxon>
        <taxon>Agaricomycetes</taxon>
        <taxon>Polyporales</taxon>
        <taxon>Polyporaceae</taxon>
        <taxon>Polyporus</taxon>
    </lineage>
</organism>
<feature type="region of interest" description="Disordered" evidence="1">
    <location>
        <begin position="65"/>
        <end position="86"/>
    </location>
</feature>
<evidence type="ECO:0000256" key="1">
    <source>
        <dbReference type="SAM" id="MobiDB-lite"/>
    </source>
</evidence>
<accession>A0A5C3PP14</accession>
<dbReference type="Proteomes" id="UP000308197">
    <property type="component" value="Unassembled WGS sequence"/>
</dbReference>
<keyword evidence="3" id="KW-1185">Reference proteome</keyword>
<dbReference type="AlphaFoldDB" id="A0A5C3PP14"/>
<protein>
    <submittedName>
        <fullName evidence="2">Uncharacterized protein</fullName>
    </submittedName>
</protein>
<name>A0A5C3PP14_9APHY</name>
<feature type="compositionally biased region" description="Polar residues" evidence="1">
    <location>
        <begin position="73"/>
        <end position="82"/>
    </location>
</feature>
<evidence type="ECO:0000313" key="3">
    <source>
        <dbReference type="Proteomes" id="UP000308197"/>
    </source>
</evidence>
<reference evidence="2 3" key="1">
    <citation type="journal article" date="2019" name="Nat. Ecol. Evol.">
        <title>Megaphylogeny resolves global patterns of mushroom evolution.</title>
        <authorList>
            <person name="Varga T."/>
            <person name="Krizsan K."/>
            <person name="Foldi C."/>
            <person name="Dima B."/>
            <person name="Sanchez-Garcia M."/>
            <person name="Sanchez-Ramirez S."/>
            <person name="Szollosi G.J."/>
            <person name="Szarkandi J.G."/>
            <person name="Papp V."/>
            <person name="Albert L."/>
            <person name="Andreopoulos W."/>
            <person name="Angelini C."/>
            <person name="Antonin V."/>
            <person name="Barry K.W."/>
            <person name="Bougher N.L."/>
            <person name="Buchanan P."/>
            <person name="Buyck B."/>
            <person name="Bense V."/>
            <person name="Catcheside P."/>
            <person name="Chovatia M."/>
            <person name="Cooper J."/>
            <person name="Damon W."/>
            <person name="Desjardin D."/>
            <person name="Finy P."/>
            <person name="Geml J."/>
            <person name="Haridas S."/>
            <person name="Hughes K."/>
            <person name="Justo A."/>
            <person name="Karasinski D."/>
            <person name="Kautmanova I."/>
            <person name="Kiss B."/>
            <person name="Kocsube S."/>
            <person name="Kotiranta H."/>
            <person name="LaButti K.M."/>
            <person name="Lechner B.E."/>
            <person name="Liimatainen K."/>
            <person name="Lipzen A."/>
            <person name="Lukacs Z."/>
            <person name="Mihaltcheva S."/>
            <person name="Morgado L.N."/>
            <person name="Niskanen T."/>
            <person name="Noordeloos M.E."/>
            <person name="Ohm R.A."/>
            <person name="Ortiz-Santana B."/>
            <person name="Ovrebo C."/>
            <person name="Racz N."/>
            <person name="Riley R."/>
            <person name="Savchenko A."/>
            <person name="Shiryaev A."/>
            <person name="Soop K."/>
            <person name="Spirin V."/>
            <person name="Szebenyi C."/>
            <person name="Tomsovsky M."/>
            <person name="Tulloss R.E."/>
            <person name="Uehling J."/>
            <person name="Grigoriev I.V."/>
            <person name="Vagvolgyi C."/>
            <person name="Papp T."/>
            <person name="Martin F.M."/>
            <person name="Miettinen O."/>
            <person name="Hibbett D.S."/>
            <person name="Nagy L.G."/>
        </authorList>
    </citation>
    <scope>NUCLEOTIDE SEQUENCE [LARGE SCALE GENOMIC DNA]</scope>
    <source>
        <strain evidence="2 3">HHB13444</strain>
    </source>
</reference>
<sequence length="106" mass="11531">MTLLAVTMVWRHGKADGLDLATQKCMRERVSVNFTEMRDIAGALPTTFAMARLVVGSALRINRPRAGARSDRSGPQATSSPGCPTDGLRHEFRAWVGSAIVRNATY</sequence>
<proteinExistence type="predicted"/>
<evidence type="ECO:0000313" key="2">
    <source>
        <dbReference type="EMBL" id="TFK90010.1"/>
    </source>
</evidence>
<gene>
    <name evidence="2" type="ORF">K466DRAFT_410007</name>
</gene>
<dbReference type="InParanoid" id="A0A5C3PP14"/>
<dbReference type="EMBL" id="ML211058">
    <property type="protein sequence ID" value="TFK90010.1"/>
    <property type="molecule type" value="Genomic_DNA"/>
</dbReference>